<dbReference type="SMART" id="SM00336">
    <property type="entry name" value="BBOX"/>
    <property type="match status" value="1"/>
</dbReference>
<dbReference type="InterPro" id="IPR050143">
    <property type="entry name" value="TRIM/RBCC"/>
</dbReference>
<keyword evidence="1 3" id="KW-0863">Zinc-finger</keyword>
<accession>A0A3B3Y1G0</accession>
<evidence type="ECO:0000256" key="1">
    <source>
        <dbReference type="ARBA" id="ARBA00022771"/>
    </source>
</evidence>
<organism evidence="6 7">
    <name type="scientific">Poecilia mexicana</name>
    <dbReference type="NCBI Taxonomy" id="48701"/>
    <lineage>
        <taxon>Eukaryota</taxon>
        <taxon>Metazoa</taxon>
        <taxon>Chordata</taxon>
        <taxon>Craniata</taxon>
        <taxon>Vertebrata</taxon>
        <taxon>Euteleostomi</taxon>
        <taxon>Actinopterygii</taxon>
        <taxon>Neopterygii</taxon>
        <taxon>Teleostei</taxon>
        <taxon>Neoteleostei</taxon>
        <taxon>Acanthomorphata</taxon>
        <taxon>Ovalentaria</taxon>
        <taxon>Atherinomorphae</taxon>
        <taxon>Cyprinodontiformes</taxon>
        <taxon>Poeciliidae</taxon>
        <taxon>Poeciliinae</taxon>
        <taxon>Poecilia</taxon>
    </lineage>
</organism>
<reference evidence="6" key="1">
    <citation type="submission" date="2025-08" db="UniProtKB">
        <authorList>
            <consortium name="Ensembl"/>
        </authorList>
    </citation>
    <scope>IDENTIFICATION</scope>
</reference>
<evidence type="ECO:0000313" key="7">
    <source>
        <dbReference type="Proteomes" id="UP000261480"/>
    </source>
</evidence>
<dbReference type="Pfam" id="PF00643">
    <property type="entry name" value="zf-B_box"/>
    <property type="match status" value="1"/>
</dbReference>
<evidence type="ECO:0000256" key="4">
    <source>
        <dbReference type="SAM" id="MobiDB-lite"/>
    </source>
</evidence>
<reference evidence="6" key="2">
    <citation type="submission" date="2025-09" db="UniProtKB">
        <authorList>
            <consortium name="Ensembl"/>
        </authorList>
    </citation>
    <scope>IDENTIFICATION</scope>
</reference>
<dbReference type="GO" id="GO:0008270">
    <property type="term" value="F:zinc ion binding"/>
    <property type="evidence" value="ECO:0007669"/>
    <property type="project" value="UniProtKB-KW"/>
</dbReference>
<keyword evidence="7" id="KW-1185">Reference proteome</keyword>
<feature type="region of interest" description="Disordered" evidence="4">
    <location>
        <begin position="1"/>
        <end position="54"/>
    </location>
</feature>
<keyword evidence="1 3" id="KW-0479">Metal-binding</keyword>
<evidence type="ECO:0000256" key="3">
    <source>
        <dbReference type="PROSITE-ProRule" id="PRU00024"/>
    </source>
</evidence>
<dbReference type="SUPFAM" id="SSF57845">
    <property type="entry name" value="B-box zinc-binding domain"/>
    <property type="match status" value="1"/>
</dbReference>
<dbReference type="AlphaFoldDB" id="A0A3B3Y1G0"/>
<dbReference type="InterPro" id="IPR000315">
    <property type="entry name" value="Znf_B-box"/>
</dbReference>
<dbReference type="PANTHER" id="PTHR24103">
    <property type="entry name" value="E3 UBIQUITIN-PROTEIN LIGASE TRIM"/>
    <property type="match status" value="1"/>
</dbReference>
<evidence type="ECO:0000313" key="6">
    <source>
        <dbReference type="Ensembl" id="ENSPMEP00000020978.1"/>
    </source>
</evidence>
<evidence type="ECO:0000259" key="5">
    <source>
        <dbReference type="PROSITE" id="PS50119"/>
    </source>
</evidence>
<name>A0A3B3Y1G0_9TELE</name>
<dbReference type="Ensembl" id="ENSPMET00000016415.1">
    <property type="protein sequence ID" value="ENSPMEP00000020978.1"/>
    <property type="gene ID" value="ENSPMEG00000024332.1"/>
</dbReference>
<keyword evidence="2" id="KW-0862">Zinc</keyword>
<dbReference type="PROSITE" id="PS50119">
    <property type="entry name" value="ZF_BBOX"/>
    <property type="match status" value="1"/>
</dbReference>
<protein>
    <recommendedName>
        <fullName evidence="5">B box-type domain-containing protein</fullName>
    </recommendedName>
</protein>
<evidence type="ECO:0000256" key="2">
    <source>
        <dbReference type="ARBA" id="ARBA00022833"/>
    </source>
</evidence>
<dbReference type="Proteomes" id="UP000261480">
    <property type="component" value="Unplaced"/>
</dbReference>
<feature type="domain" description="B box-type" evidence="5">
    <location>
        <begin position="68"/>
        <end position="105"/>
    </location>
</feature>
<sequence>MEVVADLSDSQTTKPGQEEEARVMDAASRTPEWDPEGPLEMPEEREPGSSMSSVVSSIGHWPHLVLDMCEEHEEKLKLYCEDDQLPICLVCGMSRDHKTHNVIPITEAFENYRVGLSPFFFFPLSGANRGGHIVPETDQRQDPPH</sequence>
<dbReference type="Gene3D" id="3.30.160.60">
    <property type="entry name" value="Classic Zinc Finger"/>
    <property type="match status" value="1"/>
</dbReference>
<dbReference type="STRING" id="48701.ENSPMEP00000020978"/>
<proteinExistence type="predicted"/>